<evidence type="ECO:0000256" key="7">
    <source>
        <dbReference type="SAM" id="Phobius"/>
    </source>
</evidence>
<sequence>MKNTNNVVLQTVVKIMIPFIQVYGIFIIMNGHLSPGGGFAGGTILGSSLILYSLAYGVKKGIERFPRNHAKVLESAGGIVFISIGLLTMLRGGNFLSNNLFPGLGETGKLLSGGIIFPITLAIGIKVASTIVTLFYHLLEEKKI</sequence>
<feature type="transmembrane region" description="Helical" evidence="7">
    <location>
        <begin position="110"/>
        <end position="139"/>
    </location>
</feature>
<dbReference type="InterPro" id="IPR007182">
    <property type="entry name" value="MnhB"/>
</dbReference>
<evidence type="ECO:0000313" key="10">
    <source>
        <dbReference type="Proteomes" id="UP000516160"/>
    </source>
</evidence>
<feature type="transmembrane region" description="Helical" evidence="7">
    <location>
        <begin position="39"/>
        <end position="58"/>
    </location>
</feature>
<keyword evidence="3" id="KW-1003">Cell membrane</keyword>
<evidence type="ECO:0000256" key="5">
    <source>
        <dbReference type="ARBA" id="ARBA00022989"/>
    </source>
</evidence>
<evidence type="ECO:0000256" key="2">
    <source>
        <dbReference type="ARBA" id="ARBA00009425"/>
    </source>
</evidence>
<evidence type="ECO:0000256" key="1">
    <source>
        <dbReference type="ARBA" id="ARBA00004651"/>
    </source>
</evidence>
<gene>
    <name evidence="9" type="ORF">HYG86_01970</name>
</gene>
<protein>
    <submittedName>
        <fullName evidence="9">MnhB domain-containing protein</fullName>
    </submittedName>
</protein>
<evidence type="ECO:0000256" key="4">
    <source>
        <dbReference type="ARBA" id="ARBA00022692"/>
    </source>
</evidence>
<keyword evidence="6 7" id="KW-0472">Membrane</keyword>
<evidence type="ECO:0000256" key="3">
    <source>
        <dbReference type="ARBA" id="ARBA00022475"/>
    </source>
</evidence>
<dbReference type="Proteomes" id="UP000516160">
    <property type="component" value="Chromosome"/>
</dbReference>
<keyword evidence="4 7" id="KW-0812">Transmembrane</keyword>
<keyword evidence="10" id="KW-1185">Reference proteome</keyword>
<feature type="domain" description="Na+/H+ antiporter MnhB subunit-related protein" evidence="8">
    <location>
        <begin position="8"/>
        <end position="132"/>
    </location>
</feature>
<dbReference type="RefSeq" id="WP_213167288.1">
    <property type="nucleotide sequence ID" value="NZ_CP058559.1"/>
</dbReference>
<dbReference type="KEGG" id="acae:HYG86_01970"/>
<dbReference type="GO" id="GO:0005886">
    <property type="term" value="C:plasma membrane"/>
    <property type="evidence" value="ECO:0007669"/>
    <property type="project" value="UniProtKB-SubCell"/>
</dbReference>
<proteinExistence type="inferred from homology"/>
<dbReference type="PANTHER" id="PTHR33932:SF4">
    <property type="entry name" value="NA(+)_H(+) ANTIPORTER SUBUNIT B"/>
    <property type="match status" value="1"/>
</dbReference>
<dbReference type="Pfam" id="PF04039">
    <property type="entry name" value="MnhB"/>
    <property type="match status" value="1"/>
</dbReference>
<organism evidence="9 10">
    <name type="scientific">Alkalicella caledoniensis</name>
    <dbReference type="NCBI Taxonomy" id="2731377"/>
    <lineage>
        <taxon>Bacteria</taxon>
        <taxon>Bacillati</taxon>
        <taxon>Bacillota</taxon>
        <taxon>Clostridia</taxon>
        <taxon>Eubacteriales</taxon>
        <taxon>Proteinivoracaceae</taxon>
        <taxon>Alkalicella</taxon>
    </lineage>
</organism>
<keyword evidence="5 7" id="KW-1133">Transmembrane helix</keyword>
<feature type="transmembrane region" description="Helical" evidence="7">
    <location>
        <begin position="12"/>
        <end position="33"/>
    </location>
</feature>
<dbReference type="EMBL" id="CP058559">
    <property type="protein sequence ID" value="QNO13622.1"/>
    <property type="molecule type" value="Genomic_DNA"/>
</dbReference>
<evidence type="ECO:0000313" key="9">
    <source>
        <dbReference type="EMBL" id="QNO13622.1"/>
    </source>
</evidence>
<dbReference type="InterPro" id="IPR050622">
    <property type="entry name" value="CPA3_antiporter_subunitB"/>
</dbReference>
<dbReference type="NCBIfam" id="NF006248">
    <property type="entry name" value="PRK08386.1"/>
    <property type="match status" value="1"/>
</dbReference>
<feature type="transmembrane region" description="Helical" evidence="7">
    <location>
        <begin position="70"/>
        <end position="90"/>
    </location>
</feature>
<comment type="subcellular location">
    <subcellularLocation>
        <location evidence="1">Cell membrane</location>
        <topology evidence="1">Multi-pass membrane protein</topology>
    </subcellularLocation>
</comment>
<dbReference type="PANTHER" id="PTHR33932">
    <property type="entry name" value="NA(+)/H(+) ANTIPORTER SUBUNIT B"/>
    <property type="match status" value="1"/>
</dbReference>
<evidence type="ECO:0000259" key="8">
    <source>
        <dbReference type="Pfam" id="PF04039"/>
    </source>
</evidence>
<dbReference type="AlphaFoldDB" id="A0A7G9W4L0"/>
<comment type="similarity">
    <text evidence="2">Belongs to the CPA3 antiporters (TC 2.A.63) subunit B family.</text>
</comment>
<evidence type="ECO:0000256" key="6">
    <source>
        <dbReference type="ARBA" id="ARBA00023136"/>
    </source>
</evidence>
<name>A0A7G9W4L0_ALKCA</name>
<accession>A0A7G9W4L0</accession>
<reference evidence="9 10" key="1">
    <citation type="submission" date="2020-07" db="EMBL/GenBank/DDBJ databases">
        <title>Alkalicella. sp. LB2 genome.</title>
        <authorList>
            <person name="Postec A."/>
            <person name="Quemeneur M."/>
        </authorList>
    </citation>
    <scope>NUCLEOTIDE SEQUENCE [LARGE SCALE GENOMIC DNA]</scope>
    <source>
        <strain evidence="9 10">LB2</strain>
    </source>
</reference>